<reference evidence="1 2" key="1">
    <citation type="submission" date="2019-06" db="EMBL/GenBank/DDBJ databases">
        <title>Genomics analysis of Aphanomyces spp. identifies a new class of oomycete effector associated with host adaptation.</title>
        <authorList>
            <person name="Gaulin E."/>
        </authorList>
    </citation>
    <scope>NUCLEOTIDE SEQUENCE [LARGE SCALE GENOMIC DNA]</scope>
    <source>
        <strain evidence="1 2">E</strain>
    </source>
</reference>
<evidence type="ECO:0000313" key="2">
    <source>
        <dbReference type="Proteomes" id="UP000469452"/>
    </source>
</evidence>
<evidence type="ECO:0000313" key="1">
    <source>
        <dbReference type="EMBL" id="KAF0754575.1"/>
    </source>
</evidence>
<proteinExistence type="predicted"/>
<accession>A0A6A5AG09</accession>
<gene>
    <name evidence="1" type="ORF">AaE_005274</name>
</gene>
<dbReference type="AlphaFoldDB" id="A0A6A5AG09"/>
<sequence>MTWYDDAAILREAISHAIEGYKGQVAARWHVIPVAFKKFAVREEVLVTTQEHPETALKELRAGDQGGGLFDVDDAVVTRRILRVGAMVGEDDADFLYGMNTFTYIKFDIEDAAGVIFPFDMVMNEGDGDANTGFFAVVWTRTFGHDGAEVAHCTTCGDLETRIRWLDESILHRYVPHQGLCPSTTDKHLTREVDDNTIDRDLHREFFESSLGYSGLEVSFDDDRNQLELLMAVAAKLNEKPALFPTVVPQPLLEKATSAYLKDVLRGVPTDVWQCTGSYLASAIFHDQDGCPPFRDVDQWD</sequence>
<dbReference type="EMBL" id="VJMI01010825">
    <property type="protein sequence ID" value="KAF0754575.1"/>
    <property type="molecule type" value="Genomic_DNA"/>
</dbReference>
<comment type="caution">
    <text evidence="1">The sequence shown here is derived from an EMBL/GenBank/DDBJ whole genome shotgun (WGS) entry which is preliminary data.</text>
</comment>
<name>A0A6A5AG09_APHAT</name>
<dbReference type="VEuPathDB" id="FungiDB:H257_09363"/>
<organism evidence="1 2">
    <name type="scientific">Aphanomyces astaci</name>
    <name type="common">Crayfish plague agent</name>
    <dbReference type="NCBI Taxonomy" id="112090"/>
    <lineage>
        <taxon>Eukaryota</taxon>
        <taxon>Sar</taxon>
        <taxon>Stramenopiles</taxon>
        <taxon>Oomycota</taxon>
        <taxon>Saprolegniomycetes</taxon>
        <taxon>Saprolegniales</taxon>
        <taxon>Verrucalvaceae</taxon>
        <taxon>Aphanomyces</taxon>
    </lineage>
</organism>
<dbReference type="Proteomes" id="UP000469452">
    <property type="component" value="Unassembled WGS sequence"/>
</dbReference>
<protein>
    <submittedName>
        <fullName evidence="1">Uncharacterized protein</fullName>
    </submittedName>
</protein>